<dbReference type="AlphaFoldDB" id="A0AAE4Z8V3"/>
<dbReference type="InterPro" id="IPR029467">
    <property type="entry name" value="Cyt_c7-like"/>
</dbReference>
<dbReference type="EMBL" id="JAACAK010000047">
    <property type="protein sequence ID" value="NIR74757.1"/>
    <property type="molecule type" value="Genomic_DNA"/>
</dbReference>
<name>A0AAE4Z8V3_9BACT</name>
<evidence type="ECO:0000313" key="2">
    <source>
        <dbReference type="EMBL" id="NIR74757.1"/>
    </source>
</evidence>
<dbReference type="Pfam" id="PF14522">
    <property type="entry name" value="Cytochrome_C7"/>
    <property type="match status" value="1"/>
</dbReference>
<dbReference type="Gene3D" id="1.10.1130.10">
    <property type="entry name" value="Flavocytochrome C3, Chain A"/>
    <property type="match status" value="1"/>
</dbReference>
<protein>
    <recommendedName>
        <fullName evidence="1">Cytochrome c7-like domain-containing protein</fullName>
    </recommendedName>
</protein>
<comment type="caution">
    <text evidence="2">The sequence shown here is derived from an EMBL/GenBank/DDBJ whole genome shotgun (WGS) entry which is preliminary data.</text>
</comment>
<dbReference type="InterPro" id="IPR036280">
    <property type="entry name" value="Multihaem_cyt_sf"/>
</dbReference>
<reference evidence="2 3" key="1">
    <citation type="submission" date="2020-01" db="EMBL/GenBank/DDBJ databases">
        <title>Genomes assembled from Gulf of Kutch pelagic sediment metagenomes.</title>
        <authorList>
            <person name="Chandrashekar M."/>
            <person name="Mahajan M.S."/>
            <person name="Dave K.J."/>
            <person name="Vatsa P."/>
            <person name="Nathani N.M."/>
        </authorList>
    </citation>
    <scope>NUCLEOTIDE SEQUENCE [LARGE SCALE GENOMIC DNA]</scope>
    <source>
        <strain evidence="2">KS3-K002</strain>
    </source>
</reference>
<proteinExistence type="predicted"/>
<accession>A0AAE4Z8V3</accession>
<dbReference type="Proteomes" id="UP000702544">
    <property type="component" value="Unassembled WGS sequence"/>
</dbReference>
<feature type="domain" description="Cytochrome c7-like" evidence="1">
    <location>
        <begin position="62"/>
        <end position="128"/>
    </location>
</feature>
<organism evidence="2 3">
    <name type="scientific">Candidatus Kutchimonas denitrificans</name>
    <dbReference type="NCBI Taxonomy" id="3056748"/>
    <lineage>
        <taxon>Bacteria</taxon>
        <taxon>Pseudomonadati</taxon>
        <taxon>Gemmatimonadota</taxon>
        <taxon>Gemmatimonadia</taxon>
        <taxon>Candidatus Palauibacterales</taxon>
        <taxon>Candidatus Palauibacteraceae</taxon>
        <taxon>Candidatus Kutchimonas</taxon>
    </lineage>
</organism>
<dbReference type="SUPFAM" id="SSF48695">
    <property type="entry name" value="Multiheme cytochromes"/>
    <property type="match status" value="1"/>
</dbReference>
<sequence length="131" mass="14119">MHQKRSFAFSLVWLGAIAVLGAFAWQQEGWKTPPVIAHGVEGQEDCAMCHNPEGGMMPAPENHKGRPNETCLMCHAEDAAVQTTAPTAIPHGLEGQEDCGMCHGAEGMKPMPADHEGRDNQYCTLCHKPAA</sequence>
<gene>
    <name evidence="2" type="ORF">GWO12_06545</name>
</gene>
<evidence type="ECO:0000313" key="3">
    <source>
        <dbReference type="Proteomes" id="UP000702544"/>
    </source>
</evidence>
<evidence type="ECO:0000259" key="1">
    <source>
        <dbReference type="Pfam" id="PF14522"/>
    </source>
</evidence>